<evidence type="ECO:0000313" key="1">
    <source>
        <dbReference type="EMBL" id="WTZ12023.1"/>
    </source>
</evidence>
<dbReference type="EMBL" id="CP109546">
    <property type="protein sequence ID" value="WTZ12023.1"/>
    <property type="molecule type" value="Genomic_DNA"/>
</dbReference>
<name>A0AAU3I5V7_9ACTN</name>
<evidence type="ECO:0008006" key="2">
    <source>
        <dbReference type="Google" id="ProtNLM"/>
    </source>
</evidence>
<proteinExistence type="predicted"/>
<organism evidence="1">
    <name type="scientific">Streptomyces sp. NBC_01393</name>
    <dbReference type="NCBI Taxonomy" id="2903851"/>
    <lineage>
        <taxon>Bacteria</taxon>
        <taxon>Bacillati</taxon>
        <taxon>Actinomycetota</taxon>
        <taxon>Actinomycetes</taxon>
        <taxon>Kitasatosporales</taxon>
        <taxon>Streptomycetaceae</taxon>
        <taxon>Streptomyces</taxon>
    </lineage>
</organism>
<dbReference type="AlphaFoldDB" id="A0AAU3I5V7"/>
<reference evidence="1" key="1">
    <citation type="submission" date="2022-10" db="EMBL/GenBank/DDBJ databases">
        <title>The complete genomes of actinobacterial strains from the NBC collection.</title>
        <authorList>
            <person name="Joergensen T.S."/>
            <person name="Alvarez Arevalo M."/>
            <person name="Sterndorff E.B."/>
            <person name="Faurdal D."/>
            <person name="Vuksanovic O."/>
            <person name="Mourched A.-S."/>
            <person name="Charusanti P."/>
            <person name="Shaw S."/>
            <person name="Blin K."/>
            <person name="Weber T."/>
        </authorList>
    </citation>
    <scope>NUCLEOTIDE SEQUENCE</scope>
    <source>
        <strain evidence="1">NBC_01393</strain>
    </source>
</reference>
<gene>
    <name evidence="1" type="ORF">OG699_31040</name>
</gene>
<protein>
    <recommendedName>
        <fullName evidence="2">CobW/HypB/UreG nucleotide-binding domain-containing protein</fullName>
    </recommendedName>
</protein>
<sequence>MCDVVVTKADLLIEEEVPSALLQLCAHVAGYEITAAQWAEGSYEEHLSLIPFPGRELREYTRDRFTHLKTEQATLLGRRRGRSDRRR</sequence>
<accession>A0AAU3I5V7</accession>